<evidence type="ECO:0000313" key="2">
    <source>
        <dbReference type="EMBL" id="KHF40229.1"/>
    </source>
</evidence>
<proteinExistence type="predicted"/>
<sequence length="104" mass="11630">MAEIGEWEVVDAKIKRKIHQPGKQIMMMEVEFELGGVGAEHSHPHEQFTYVLAGTFDFHVDGKRVLVKEGETLYIPSNAVHGVTALEAGTLLDTFTPLREDLLK</sequence>
<accession>A0A0B0IJJ1</accession>
<dbReference type="SUPFAM" id="SSF51182">
    <property type="entry name" value="RmlC-like cupins"/>
    <property type="match status" value="1"/>
</dbReference>
<keyword evidence="3" id="KW-1185">Reference proteome</keyword>
<organism evidence="2 3">
    <name type="scientific">Halalkalibacter okhensis</name>
    <dbReference type="NCBI Taxonomy" id="333138"/>
    <lineage>
        <taxon>Bacteria</taxon>
        <taxon>Bacillati</taxon>
        <taxon>Bacillota</taxon>
        <taxon>Bacilli</taxon>
        <taxon>Bacillales</taxon>
        <taxon>Bacillaceae</taxon>
        <taxon>Halalkalibacter</taxon>
    </lineage>
</organism>
<dbReference type="CDD" id="cd02238">
    <property type="entry name" value="cupin_KdgF"/>
    <property type="match status" value="1"/>
</dbReference>
<evidence type="ECO:0000313" key="3">
    <source>
        <dbReference type="Proteomes" id="UP000030832"/>
    </source>
</evidence>
<feature type="domain" description="Cupin type-2" evidence="1">
    <location>
        <begin position="29"/>
        <end position="87"/>
    </location>
</feature>
<dbReference type="PIRSF" id="PIRSF029883">
    <property type="entry name" value="KdgF"/>
    <property type="match status" value="1"/>
</dbReference>
<dbReference type="InterPro" id="IPR025499">
    <property type="entry name" value="KdgF"/>
</dbReference>
<dbReference type="InterPro" id="IPR052535">
    <property type="entry name" value="Bacilysin_H2HPP_isomerase"/>
</dbReference>
<gene>
    <name evidence="2" type="ORF">LQ50_10840</name>
</gene>
<dbReference type="EMBL" id="JRJU01000011">
    <property type="protein sequence ID" value="KHF40229.1"/>
    <property type="molecule type" value="Genomic_DNA"/>
</dbReference>
<reference evidence="2 3" key="1">
    <citation type="submission" date="2014-09" db="EMBL/GenBank/DDBJ databases">
        <title>Genome sequencing and annotation of Bacillus Okhensis strain Kh10-101T.</title>
        <authorList>
            <person name="Prakash J.S."/>
        </authorList>
    </citation>
    <scope>NUCLEOTIDE SEQUENCE [LARGE SCALE GENOMIC DNA]</scope>
    <source>
        <strain evidence="3">Kh10-101T</strain>
    </source>
</reference>
<dbReference type="Gene3D" id="2.60.120.10">
    <property type="entry name" value="Jelly Rolls"/>
    <property type="match status" value="1"/>
</dbReference>
<evidence type="ECO:0000259" key="1">
    <source>
        <dbReference type="Pfam" id="PF07883"/>
    </source>
</evidence>
<comment type="caution">
    <text evidence="2">The sequence shown here is derived from an EMBL/GenBank/DDBJ whole genome shotgun (WGS) entry which is preliminary data.</text>
</comment>
<dbReference type="Pfam" id="PF07883">
    <property type="entry name" value="Cupin_2"/>
    <property type="match status" value="1"/>
</dbReference>
<dbReference type="STRING" id="333138.LQ50_10840"/>
<dbReference type="PANTHER" id="PTHR40112:SF1">
    <property type="entry name" value="H2HPP ISOMERASE"/>
    <property type="match status" value="1"/>
</dbReference>
<dbReference type="InterPro" id="IPR011051">
    <property type="entry name" value="RmlC_Cupin_sf"/>
</dbReference>
<protein>
    <submittedName>
        <fullName evidence="2">Cupin</fullName>
    </submittedName>
</protein>
<dbReference type="InterPro" id="IPR014710">
    <property type="entry name" value="RmlC-like_jellyroll"/>
</dbReference>
<dbReference type="AlphaFoldDB" id="A0A0B0IJJ1"/>
<dbReference type="InterPro" id="IPR013096">
    <property type="entry name" value="Cupin_2"/>
</dbReference>
<dbReference type="eggNOG" id="COG1917">
    <property type="taxonomic scope" value="Bacteria"/>
</dbReference>
<dbReference type="RefSeq" id="WP_034628800.1">
    <property type="nucleotide sequence ID" value="NZ_JRJU01000011.1"/>
</dbReference>
<dbReference type="Proteomes" id="UP000030832">
    <property type="component" value="Unassembled WGS sequence"/>
</dbReference>
<name>A0A0B0IJJ1_9BACI</name>
<dbReference type="PANTHER" id="PTHR40112">
    <property type="entry name" value="H2HPP ISOMERASE"/>
    <property type="match status" value="1"/>
</dbReference>